<reference evidence="1 2" key="1">
    <citation type="journal article" date="2016" name="Nat. Commun.">
        <title>Thousands of microbial genomes shed light on interconnected biogeochemical processes in an aquifer system.</title>
        <authorList>
            <person name="Anantharaman K."/>
            <person name="Brown C.T."/>
            <person name="Hug L.A."/>
            <person name="Sharon I."/>
            <person name="Castelle C.J."/>
            <person name="Probst A.J."/>
            <person name="Thomas B.C."/>
            <person name="Singh A."/>
            <person name="Wilkins M.J."/>
            <person name="Karaoz U."/>
            <person name="Brodie E.L."/>
            <person name="Williams K.H."/>
            <person name="Hubbard S.S."/>
            <person name="Banfield J.F."/>
        </authorList>
    </citation>
    <scope>NUCLEOTIDE SEQUENCE [LARGE SCALE GENOMIC DNA]</scope>
</reference>
<dbReference type="Proteomes" id="UP000177685">
    <property type="component" value="Unassembled WGS sequence"/>
</dbReference>
<evidence type="ECO:0000313" key="2">
    <source>
        <dbReference type="Proteomes" id="UP000177685"/>
    </source>
</evidence>
<proteinExistence type="predicted"/>
<protein>
    <submittedName>
        <fullName evidence="1">Uncharacterized protein</fullName>
    </submittedName>
</protein>
<organism evidence="1 2">
    <name type="scientific">Candidatus Blackburnbacteria bacterium RIFCSPLOWO2_01_FULL_41_27</name>
    <dbReference type="NCBI Taxonomy" id="1797520"/>
    <lineage>
        <taxon>Bacteria</taxon>
        <taxon>Candidatus Blackburniibacteriota</taxon>
    </lineage>
</organism>
<comment type="caution">
    <text evidence="1">The sequence shown here is derived from an EMBL/GenBank/DDBJ whole genome shotgun (WGS) entry which is preliminary data.</text>
</comment>
<name>A0A1G1VGH5_9BACT</name>
<sequence>MSVETLLEYSKGAPIEEIKGELQTRASHVPFQTLLRFFPDDLQIPLTEGMRSQLLPLESCHVDEDGNRYTLGHDVVKTFLARNGKVIAKLVHYDSDDYDAKKRWPDEILGEVDDETYREAYLVAIVKLDILLKK</sequence>
<gene>
    <name evidence="1" type="ORF">A3A58_01830</name>
</gene>
<dbReference type="EMBL" id="MHCD01000013">
    <property type="protein sequence ID" value="OGY14500.1"/>
    <property type="molecule type" value="Genomic_DNA"/>
</dbReference>
<dbReference type="AlphaFoldDB" id="A0A1G1VGH5"/>
<accession>A0A1G1VGH5</accession>
<evidence type="ECO:0000313" key="1">
    <source>
        <dbReference type="EMBL" id="OGY14500.1"/>
    </source>
</evidence>